<evidence type="ECO:0000256" key="6">
    <source>
        <dbReference type="ARBA" id="ARBA00023002"/>
    </source>
</evidence>
<feature type="binding site" evidence="9">
    <location>
        <begin position="193"/>
        <end position="195"/>
    </location>
    <ligand>
        <name>FAD</name>
        <dbReference type="ChEBI" id="CHEBI:57692"/>
    </ligand>
</feature>
<dbReference type="InterPro" id="IPR015659">
    <property type="entry name" value="Proline_oxidase"/>
</dbReference>
<keyword evidence="3" id="KW-0285">Flavoprotein</keyword>
<feature type="domain" description="Proline dehydrogenase" evidence="10">
    <location>
        <begin position="53"/>
        <end position="283"/>
    </location>
</feature>
<dbReference type="SUPFAM" id="SSF51730">
    <property type="entry name" value="FAD-linked oxidoreductase"/>
    <property type="match status" value="1"/>
</dbReference>
<evidence type="ECO:0000256" key="4">
    <source>
        <dbReference type="ARBA" id="ARBA00022741"/>
    </source>
</evidence>
<keyword evidence="5 9" id="KW-0274">FAD</keyword>
<dbReference type="KEGG" id="liu:OU989_05535"/>
<dbReference type="GO" id="GO:0000166">
    <property type="term" value="F:nucleotide binding"/>
    <property type="evidence" value="ECO:0007669"/>
    <property type="project" value="UniProtKB-KW"/>
</dbReference>
<evidence type="ECO:0000313" key="11">
    <source>
        <dbReference type="EMBL" id="WDV07951.1"/>
    </source>
</evidence>
<evidence type="ECO:0000256" key="5">
    <source>
        <dbReference type="ARBA" id="ARBA00022827"/>
    </source>
</evidence>
<dbReference type="Proteomes" id="UP001219585">
    <property type="component" value="Chromosome"/>
</dbReference>
<feature type="binding site" evidence="9">
    <location>
        <begin position="232"/>
        <end position="233"/>
    </location>
    <ligand>
        <name>FAD</name>
        <dbReference type="ChEBI" id="CHEBI:57692"/>
    </ligand>
</feature>
<dbReference type="Gene3D" id="3.20.20.220">
    <property type="match status" value="1"/>
</dbReference>
<evidence type="ECO:0000256" key="1">
    <source>
        <dbReference type="ARBA" id="ARBA00004739"/>
    </source>
</evidence>
<keyword evidence="4 9" id="KW-0547">Nucleotide-binding</keyword>
<reference evidence="11" key="1">
    <citation type="submission" date="2022-11" db="EMBL/GenBank/DDBJ databases">
        <title>Lysinibacillus irui.</title>
        <authorList>
            <person name="Akintayo S.O."/>
        </authorList>
    </citation>
    <scope>NUCLEOTIDE SEQUENCE</scope>
    <source>
        <strain evidence="11">IRB4-01</strain>
    </source>
</reference>
<comment type="cofactor">
    <cofactor evidence="9">
        <name>FAD</name>
        <dbReference type="ChEBI" id="CHEBI:57692"/>
    </cofactor>
    <text evidence="9">Binds 1 FAD per subunit.</text>
</comment>
<keyword evidence="7" id="KW-0642">Proline metabolism</keyword>
<evidence type="ECO:0000256" key="9">
    <source>
        <dbReference type="PIRSR" id="PIRSR000196-2"/>
    </source>
</evidence>
<dbReference type="AlphaFoldDB" id="A0AAJ5RLG6"/>
<keyword evidence="6" id="KW-0560">Oxidoreductase</keyword>
<dbReference type="PANTHER" id="PTHR13914:SF0">
    <property type="entry name" value="PROLINE DEHYDROGENASE 1, MITOCHONDRIAL"/>
    <property type="match status" value="1"/>
</dbReference>
<evidence type="ECO:0000313" key="12">
    <source>
        <dbReference type="Proteomes" id="UP001219585"/>
    </source>
</evidence>
<proteinExistence type="predicted"/>
<dbReference type="EC" id="1.5.5.2" evidence="2"/>
<feature type="binding site" evidence="9">
    <location>
        <position position="169"/>
    </location>
    <ligand>
        <name>FAD</name>
        <dbReference type="ChEBI" id="CHEBI:57692"/>
    </ligand>
</feature>
<dbReference type="RefSeq" id="WP_274796124.1">
    <property type="nucleotide sequence ID" value="NZ_CP113527.1"/>
</dbReference>
<comment type="pathway">
    <text evidence="1">Amino-acid degradation; L-proline degradation into L-glutamate; L-glutamate from L-proline: step 1/2.</text>
</comment>
<evidence type="ECO:0000256" key="7">
    <source>
        <dbReference type="ARBA" id="ARBA00023062"/>
    </source>
</evidence>
<feature type="binding site" evidence="9">
    <location>
        <position position="141"/>
    </location>
    <ligand>
        <name>FAD</name>
        <dbReference type="ChEBI" id="CHEBI:57692"/>
    </ligand>
</feature>
<name>A0AAJ5RLG6_9BACI</name>
<dbReference type="InterPro" id="IPR008219">
    <property type="entry name" value="PRODH_bac_arc"/>
</dbReference>
<protein>
    <recommendedName>
        <fullName evidence="2">proline dehydrogenase</fullName>
        <ecNumber evidence="2">1.5.5.2</ecNumber>
    </recommendedName>
</protein>
<dbReference type="InterPro" id="IPR002872">
    <property type="entry name" value="Proline_DH_dom"/>
</dbReference>
<dbReference type="EMBL" id="CP113527">
    <property type="protein sequence ID" value="WDV07951.1"/>
    <property type="molecule type" value="Genomic_DNA"/>
</dbReference>
<comment type="catalytic activity">
    <reaction evidence="8">
        <text>L-proline + a quinone = (S)-1-pyrroline-5-carboxylate + a quinol + H(+)</text>
        <dbReference type="Rhea" id="RHEA:23784"/>
        <dbReference type="ChEBI" id="CHEBI:15378"/>
        <dbReference type="ChEBI" id="CHEBI:17388"/>
        <dbReference type="ChEBI" id="CHEBI:24646"/>
        <dbReference type="ChEBI" id="CHEBI:60039"/>
        <dbReference type="ChEBI" id="CHEBI:132124"/>
        <dbReference type="EC" id="1.5.5.2"/>
    </reaction>
</comment>
<gene>
    <name evidence="11" type="ORF">OU989_05535</name>
</gene>
<dbReference type="GO" id="GO:0004657">
    <property type="term" value="F:proline dehydrogenase activity"/>
    <property type="evidence" value="ECO:0007669"/>
    <property type="project" value="UniProtKB-EC"/>
</dbReference>
<organism evidence="11 12">
    <name type="scientific">Lysinibacillus irui</name>
    <dbReference type="NCBI Taxonomy" id="2998077"/>
    <lineage>
        <taxon>Bacteria</taxon>
        <taxon>Bacillati</taxon>
        <taxon>Bacillota</taxon>
        <taxon>Bacilli</taxon>
        <taxon>Bacillales</taxon>
        <taxon>Bacillaceae</taxon>
        <taxon>Lysinibacillus</taxon>
    </lineage>
</organism>
<dbReference type="Pfam" id="PF01619">
    <property type="entry name" value="Pro_dh"/>
    <property type="match status" value="1"/>
</dbReference>
<evidence type="ECO:0000256" key="8">
    <source>
        <dbReference type="ARBA" id="ARBA00048779"/>
    </source>
</evidence>
<accession>A0AAJ5RLG6</accession>
<evidence type="ECO:0000256" key="2">
    <source>
        <dbReference type="ARBA" id="ARBA00012695"/>
    </source>
</evidence>
<dbReference type="PANTHER" id="PTHR13914">
    <property type="entry name" value="PROLINE OXIDASE"/>
    <property type="match status" value="1"/>
</dbReference>
<evidence type="ECO:0000259" key="10">
    <source>
        <dbReference type="Pfam" id="PF01619"/>
    </source>
</evidence>
<dbReference type="InterPro" id="IPR029041">
    <property type="entry name" value="FAD-linked_oxidoreductase-like"/>
</dbReference>
<sequence length="320" mass="37104">MLNEERRFSKALKSIARDQELKAYFQNSKELFSIFIKGANRFLAGETRTEGIERVINLYNKGYRISLEFIGENTTSLEECMLAKNEFKELIKDLGYNQMKATVSFDLSHIGMMISDEVAFTNLEELAKEAQQHNIQLMISMEESQKTDKILSLYKRISKSFSNVGITLQVHLKRSSIDLNGLLKTSGRIRLVKGAYQESEGIYIPRTEELNKRYIEFVSMCIDSNHPLSVATHDENILMDLKEKGFLYNSNVEVEMLDGVRPDLLRSLKEDNIQTKVYVTYGSEWYLYVVHRIAEYPPNIYTFISDMIEQSTNRDKINTY</sequence>
<dbReference type="PIRSF" id="PIRSF000196">
    <property type="entry name" value="Pro_dehydrog"/>
    <property type="match status" value="1"/>
</dbReference>
<evidence type="ECO:0000256" key="3">
    <source>
        <dbReference type="ARBA" id="ARBA00022630"/>
    </source>
</evidence>
<dbReference type="GO" id="GO:0010133">
    <property type="term" value="P:L-proline catabolic process to L-glutamate"/>
    <property type="evidence" value="ECO:0007669"/>
    <property type="project" value="InterPro"/>
</dbReference>